<reference evidence="1" key="2">
    <citation type="journal article" date="2015" name="Fish Shellfish Immunol.">
        <title>Early steps in the European eel (Anguilla anguilla)-Vibrio vulnificus interaction in the gills: Role of the RtxA13 toxin.</title>
        <authorList>
            <person name="Callol A."/>
            <person name="Pajuelo D."/>
            <person name="Ebbesson L."/>
            <person name="Teles M."/>
            <person name="MacKenzie S."/>
            <person name="Amaro C."/>
        </authorList>
    </citation>
    <scope>NUCLEOTIDE SEQUENCE</scope>
</reference>
<name>A0A0E9VUQ5_ANGAN</name>
<organism evidence="1">
    <name type="scientific">Anguilla anguilla</name>
    <name type="common">European freshwater eel</name>
    <name type="synonym">Muraena anguilla</name>
    <dbReference type="NCBI Taxonomy" id="7936"/>
    <lineage>
        <taxon>Eukaryota</taxon>
        <taxon>Metazoa</taxon>
        <taxon>Chordata</taxon>
        <taxon>Craniata</taxon>
        <taxon>Vertebrata</taxon>
        <taxon>Euteleostomi</taxon>
        <taxon>Actinopterygii</taxon>
        <taxon>Neopterygii</taxon>
        <taxon>Teleostei</taxon>
        <taxon>Anguilliformes</taxon>
        <taxon>Anguillidae</taxon>
        <taxon>Anguilla</taxon>
    </lineage>
</organism>
<dbReference type="AlphaFoldDB" id="A0A0E9VUQ5"/>
<proteinExistence type="predicted"/>
<sequence length="25" mass="2971">MSSGNSTQTEYICMRLVLCWSWFNN</sequence>
<accession>A0A0E9VUQ5</accession>
<evidence type="ECO:0000313" key="1">
    <source>
        <dbReference type="EMBL" id="JAH81772.1"/>
    </source>
</evidence>
<reference evidence="1" key="1">
    <citation type="submission" date="2014-11" db="EMBL/GenBank/DDBJ databases">
        <authorList>
            <person name="Amaro Gonzalez C."/>
        </authorList>
    </citation>
    <scope>NUCLEOTIDE SEQUENCE</scope>
</reference>
<protein>
    <submittedName>
        <fullName evidence="1">Uncharacterized protein</fullName>
    </submittedName>
</protein>
<dbReference type="EMBL" id="GBXM01026805">
    <property type="protein sequence ID" value="JAH81772.1"/>
    <property type="molecule type" value="Transcribed_RNA"/>
</dbReference>